<evidence type="ECO:0000313" key="2">
    <source>
        <dbReference type="Proteomes" id="UP000069443"/>
    </source>
</evidence>
<sequence>MRPSVAGTGTGAATTLASNGVATGFPAGPGDVDVVAGAGAGPGVPVHPAASTTVLKITTVQRIRRITSPSAAGSRDRV</sequence>
<protein>
    <submittedName>
        <fullName evidence="1">Uncharacterized protein</fullName>
    </submittedName>
</protein>
<accession>A0A100WKW7</accession>
<name>A0A100WKW7_MYCCR</name>
<dbReference type="EMBL" id="BCSY01000137">
    <property type="protein sequence ID" value="GAS99713.1"/>
    <property type="molecule type" value="Genomic_DNA"/>
</dbReference>
<comment type="caution">
    <text evidence="1">The sequence shown here is derived from an EMBL/GenBank/DDBJ whole genome shotgun (WGS) entry which is preliminary data.</text>
</comment>
<reference evidence="2" key="1">
    <citation type="journal article" date="2016" name="Genome Announc.">
        <title>Draft Genome Sequences of Five Rapidly Growing Mycobacterium Species, M. thermoresistibile, M. fortuitum subsp. acetamidolyticum, M. canariasense, M. brisbanense, and M. novocastrense.</title>
        <authorList>
            <person name="Katahira K."/>
            <person name="Ogura Y."/>
            <person name="Gotoh Y."/>
            <person name="Hayashi T."/>
        </authorList>
    </citation>
    <scope>NUCLEOTIDE SEQUENCE [LARGE SCALE GENOMIC DNA]</scope>
    <source>
        <strain evidence="2">JCM15298</strain>
    </source>
</reference>
<reference evidence="2" key="2">
    <citation type="submission" date="2016-02" db="EMBL/GenBank/DDBJ databases">
        <title>Draft genome sequence of five rapidly growing Mycobacterium species.</title>
        <authorList>
            <person name="Katahira K."/>
            <person name="Gotou Y."/>
            <person name="Iida K."/>
            <person name="Ogura Y."/>
            <person name="Hayashi T."/>
        </authorList>
    </citation>
    <scope>NUCLEOTIDE SEQUENCE [LARGE SCALE GENOMIC DNA]</scope>
    <source>
        <strain evidence="2">JCM15298</strain>
    </source>
</reference>
<proteinExistence type="predicted"/>
<keyword evidence="2" id="KW-1185">Reference proteome</keyword>
<organism evidence="1 2">
    <name type="scientific">Mycolicibacterium canariasense</name>
    <name type="common">Mycobacterium canariasense</name>
    <dbReference type="NCBI Taxonomy" id="228230"/>
    <lineage>
        <taxon>Bacteria</taxon>
        <taxon>Bacillati</taxon>
        <taxon>Actinomycetota</taxon>
        <taxon>Actinomycetes</taxon>
        <taxon>Mycobacteriales</taxon>
        <taxon>Mycobacteriaceae</taxon>
        <taxon>Mycolicibacterium</taxon>
    </lineage>
</organism>
<gene>
    <name evidence="1" type="ORF">RMCC_6678</name>
</gene>
<evidence type="ECO:0000313" key="1">
    <source>
        <dbReference type="EMBL" id="GAS99713.1"/>
    </source>
</evidence>
<dbReference type="AlphaFoldDB" id="A0A100WKW7"/>
<dbReference type="Proteomes" id="UP000069443">
    <property type="component" value="Unassembled WGS sequence"/>
</dbReference>